<dbReference type="AlphaFoldDB" id="A0A2U3LCE2"/>
<dbReference type="Proteomes" id="UP000238916">
    <property type="component" value="Unassembled WGS sequence"/>
</dbReference>
<gene>
    <name evidence="1" type="ORF">SBF1_4540003</name>
</gene>
<dbReference type="EMBL" id="OMOF01000395">
    <property type="protein sequence ID" value="SPF49536.1"/>
    <property type="molecule type" value="Genomic_DNA"/>
</dbReference>
<organism evidence="1 2">
    <name type="scientific">Candidatus Desulfosporosinus infrequens</name>
    <dbReference type="NCBI Taxonomy" id="2043169"/>
    <lineage>
        <taxon>Bacteria</taxon>
        <taxon>Bacillati</taxon>
        <taxon>Bacillota</taxon>
        <taxon>Clostridia</taxon>
        <taxon>Eubacteriales</taxon>
        <taxon>Desulfitobacteriaceae</taxon>
        <taxon>Desulfosporosinus</taxon>
    </lineage>
</organism>
<evidence type="ECO:0000313" key="2">
    <source>
        <dbReference type="Proteomes" id="UP000238916"/>
    </source>
</evidence>
<reference evidence="2" key="1">
    <citation type="submission" date="2018-02" db="EMBL/GenBank/DDBJ databases">
        <authorList>
            <person name="Hausmann B."/>
        </authorList>
    </citation>
    <scope>NUCLEOTIDE SEQUENCE [LARGE SCALE GENOMIC DNA]</scope>
    <source>
        <strain evidence="2">Peat soil MAG SbF1</strain>
    </source>
</reference>
<evidence type="ECO:0000313" key="1">
    <source>
        <dbReference type="EMBL" id="SPF49536.1"/>
    </source>
</evidence>
<evidence type="ECO:0008006" key="3">
    <source>
        <dbReference type="Google" id="ProtNLM"/>
    </source>
</evidence>
<protein>
    <recommendedName>
        <fullName evidence="3">DUF5132 domain-containing protein</fullName>
    </recommendedName>
</protein>
<name>A0A2U3LCE2_9FIRM</name>
<proteinExistence type="predicted"/>
<sequence>MFQKIEKSGLITGVALGLAAPAILPILKSTIITLGIIGVRGTISLTECTKTTIKLAKEEIEDIIAEAQFERMKNQLDKELSLLPDN</sequence>
<accession>A0A2U3LCE2</accession>